<name>A0A485L4S3_9STRA</name>
<evidence type="ECO:0000256" key="1">
    <source>
        <dbReference type="SAM" id="MobiDB-lite"/>
    </source>
</evidence>
<dbReference type="InterPro" id="IPR052050">
    <property type="entry name" value="SecEffector_AnkRepeat"/>
</dbReference>
<dbReference type="PROSITE" id="PS50245">
    <property type="entry name" value="CAP_GLY_2"/>
    <property type="match status" value="1"/>
</dbReference>
<reference evidence="3" key="2">
    <citation type="submission" date="2019-06" db="EMBL/GenBank/DDBJ databases">
        <title>Genomics analysis of Aphanomyces spp. identifies a new class of oomycete effector associated with host adaptation.</title>
        <authorList>
            <person name="Gaulin E."/>
        </authorList>
    </citation>
    <scope>NUCLEOTIDE SEQUENCE</scope>
    <source>
        <strain evidence="3">CBS 578.67</strain>
    </source>
</reference>
<feature type="region of interest" description="Disordered" evidence="1">
    <location>
        <begin position="94"/>
        <end position="125"/>
    </location>
</feature>
<dbReference type="InterPro" id="IPR002110">
    <property type="entry name" value="Ankyrin_rpt"/>
</dbReference>
<gene>
    <name evidence="4" type="primary">Aste57867_15902</name>
    <name evidence="3" type="ORF">As57867_015846</name>
    <name evidence="4" type="ORF">ASTE57867_15902</name>
</gene>
<sequence length="527" mass="59405">MAHSTEAGSSPAAVQVTPEKTRWNFSINIGSRVHVTGGKRGVLRFIGQTEFAKGDWVGVELDMPEDGRTDGSVNGVRYFTCEPRHGLFTKKTQIHPENRVEATISPPSLAPRRRPEPDTLAGKKRRRARRSLVRCDATFTSVLFNPCLMMKIQAYQPGLFHDLQPRYREWKAFMATHSNFRYGMHVPARYQRFFDERMHVHDLYVPAISDQRFVLHVAIFEGDLPVVQRCVQCHRSVVLSPQAMDCAARYGHMHIVEYFHRHYPTAGCTHAALDDAATHGHLAVVRFLTDWRREGGTTKAMDGAARHGHLSVVEFLHFHRPEGCTVVAMNAAAEHGHVDVVAFLHLHRREGCTIDAMDFAAQNGHLDVVAFLHAHRREGCSVDALNWAAEAGHLDVVYFLHDQRHEGCTADAMDLAAQHGYVDIVEFLHENRSEGCSTAAMDWAAAHGHVDVVEFLHAHRTEGCTADALLWAAQNGHLEMVQFLWLHRGADVRHHVATAVRGASRHGHIHVQRYLTFQQAWLENPLE</sequence>
<organism evidence="4 5">
    <name type="scientific">Aphanomyces stellatus</name>
    <dbReference type="NCBI Taxonomy" id="120398"/>
    <lineage>
        <taxon>Eukaryota</taxon>
        <taxon>Sar</taxon>
        <taxon>Stramenopiles</taxon>
        <taxon>Oomycota</taxon>
        <taxon>Saprolegniomycetes</taxon>
        <taxon>Saprolegniales</taxon>
        <taxon>Verrucalvaceae</taxon>
        <taxon>Aphanomyces</taxon>
    </lineage>
</organism>
<dbReference type="PANTHER" id="PTHR46586:SF3">
    <property type="entry name" value="ANKYRIN REPEAT-CONTAINING PROTEIN"/>
    <property type="match status" value="1"/>
</dbReference>
<dbReference type="InterPro" id="IPR036859">
    <property type="entry name" value="CAP-Gly_dom_sf"/>
</dbReference>
<dbReference type="Gene3D" id="2.30.30.190">
    <property type="entry name" value="CAP Gly-rich-like domain"/>
    <property type="match status" value="1"/>
</dbReference>
<dbReference type="Pfam" id="PF12796">
    <property type="entry name" value="Ank_2"/>
    <property type="match status" value="1"/>
</dbReference>
<dbReference type="AlphaFoldDB" id="A0A485L4S3"/>
<dbReference type="Proteomes" id="UP000332933">
    <property type="component" value="Unassembled WGS sequence"/>
</dbReference>
<evidence type="ECO:0000259" key="2">
    <source>
        <dbReference type="PROSITE" id="PS50245"/>
    </source>
</evidence>
<dbReference type="Gene3D" id="1.25.40.20">
    <property type="entry name" value="Ankyrin repeat-containing domain"/>
    <property type="match status" value="3"/>
</dbReference>
<proteinExistence type="predicted"/>
<protein>
    <submittedName>
        <fullName evidence="4">Aste57867_15902 protein</fullName>
    </submittedName>
</protein>
<evidence type="ECO:0000313" key="5">
    <source>
        <dbReference type="Proteomes" id="UP000332933"/>
    </source>
</evidence>
<dbReference type="SUPFAM" id="SSF74924">
    <property type="entry name" value="Cap-Gly domain"/>
    <property type="match status" value="1"/>
</dbReference>
<keyword evidence="5" id="KW-1185">Reference proteome</keyword>
<feature type="domain" description="CAP-Gly" evidence="2">
    <location>
        <begin position="47"/>
        <end position="90"/>
    </location>
</feature>
<accession>A0A485L4S3</accession>
<dbReference type="InterPro" id="IPR036770">
    <property type="entry name" value="Ankyrin_rpt-contain_sf"/>
</dbReference>
<dbReference type="SUPFAM" id="SSF48403">
    <property type="entry name" value="Ankyrin repeat"/>
    <property type="match status" value="1"/>
</dbReference>
<dbReference type="InterPro" id="IPR000938">
    <property type="entry name" value="CAP-Gly_domain"/>
</dbReference>
<dbReference type="PANTHER" id="PTHR46586">
    <property type="entry name" value="ANKYRIN REPEAT-CONTAINING PROTEIN"/>
    <property type="match status" value="1"/>
</dbReference>
<evidence type="ECO:0000313" key="3">
    <source>
        <dbReference type="EMBL" id="KAF0693086.1"/>
    </source>
</evidence>
<dbReference type="EMBL" id="VJMH01005770">
    <property type="protein sequence ID" value="KAF0693086.1"/>
    <property type="molecule type" value="Genomic_DNA"/>
</dbReference>
<reference evidence="4 5" key="1">
    <citation type="submission" date="2019-03" db="EMBL/GenBank/DDBJ databases">
        <authorList>
            <person name="Gaulin E."/>
            <person name="Dumas B."/>
        </authorList>
    </citation>
    <scope>NUCLEOTIDE SEQUENCE [LARGE SCALE GENOMIC DNA]</scope>
    <source>
        <strain evidence="4">CBS 568.67</strain>
    </source>
</reference>
<evidence type="ECO:0000313" key="4">
    <source>
        <dbReference type="EMBL" id="VFT92688.1"/>
    </source>
</evidence>
<dbReference type="SMART" id="SM01052">
    <property type="entry name" value="CAP_GLY"/>
    <property type="match status" value="1"/>
</dbReference>
<dbReference type="OrthoDB" id="74529at2759"/>
<dbReference type="EMBL" id="CAADRA010005791">
    <property type="protein sequence ID" value="VFT92688.1"/>
    <property type="molecule type" value="Genomic_DNA"/>
</dbReference>
<dbReference type="Pfam" id="PF13637">
    <property type="entry name" value="Ank_4"/>
    <property type="match status" value="1"/>
</dbReference>
<dbReference type="Pfam" id="PF01302">
    <property type="entry name" value="CAP_GLY"/>
    <property type="match status" value="1"/>
</dbReference>